<reference evidence="8 9" key="2">
    <citation type="submission" date="2018-10" db="EMBL/GenBank/DDBJ databases">
        <authorList>
            <consortium name="Pathogen Informatics"/>
        </authorList>
    </citation>
    <scope>NUCLEOTIDE SEQUENCE [LARGE SCALE GENOMIC DNA]</scope>
</reference>
<evidence type="ECO:0000256" key="5">
    <source>
        <dbReference type="ARBA" id="ARBA00023242"/>
    </source>
</evidence>
<dbReference type="Proteomes" id="UP000274131">
    <property type="component" value="Unassembled WGS sequence"/>
</dbReference>
<evidence type="ECO:0000256" key="3">
    <source>
        <dbReference type="ARBA" id="ARBA00023054"/>
    </source>
</evidence>
<evidence type="ECO:0000256" key="2">
    <source>
        <dbReference type="ARBA" id="ARBA00023015"/>
    </source>
</evidence>
<dbReference type="STRING" id="51028.A0A0N4VHX1"/>
<dbReference type="GO" id="GO:0000122">
    <property type="term" value="P:negative regulation of transcription by RNA polymerase II"/>
    <property type="evidence" value="ECO:0007669"/>
    <property type="project" value="InterPro"/>
</dbReference>
<feature type="domain" description="Transcriptional repressor p66 coiled-coil MBD2-interaction" evidence="7">
    <location>
        <begin position="232"/>
        <end position="280"/>
    </location>
</feature>
<feature type="region of interest" description="Disordered" evidence="6">
    <location>
        <begin position="286"/>
        <end position="317"/>
    </location>
</feature>
<evidence type="ECO:0000259" key="7">
    <source>
        <dbReference type="Pfam" id="PF16563"/>
    </source>
</evidence>
<feature type="compositionally biased region" description="Basic and acidic residues" evidence="6">
    <location>
        <begin position="93"/>
        <end position="106"/>
    </location>
</feature>
<keyword evidence="4" id="KW-0804">Transcription</keyword>
<sequence>MATNAEQRSSEKSSKSSGESAIHMNSVDVINGIEETFAVLYVKRDVSFHFPLKLFVLEGISQANNLSFNVSRVVFIKNGLQNGVCHNSQPCFSDEKSGSTRVKTPDEPSITNGELSPSSLRRSTRICALKAAEKIKLKESVSPLIEGYASNSNDGYYSGDGENDEPERPIKKRRIASRFYLDQFDCKFGVKFVNDEVLLMSDESEISSLNEEEVEQVKKVYEKNMVTQTEEQLRERALMVKTIEEELRLEEAKLTMLKTLKKSQQITVSQMQEANMRKLTANIAQNGSGTAYKPPVATPQGRGGSNHSAHSRSSLNAQNNARTASLAAAFMNLPPQQQQLIQQAAKNGILNTATAQILLQAHQQCQANGRLSSQQQQQLAALAQQHHTRNTSSANVIRESPAQKAAAAKLKLRRELEQHLLRIPPPRPPPPDMHFIPNANQPDFCALLGLDIAVQRLLKDKNATRQVSEEPYVCEECGTDFTPVWRAIGTSEEDLHLYCETCVKASQKRKMRQEHTALLRKELERVMEKEQELEKQIAEGKYDSPLPSTSTPRVHTPAATPPPHAKSTAGSASHGGSLKTSASTSVSSFVHKNKTHHHNTPSSHKSSPHKRPAVTPSNTPSSSASTAASIQSAAAAAAIAAAAASSAGGANLLQQQMASASALRQMNPMLATMMANPLFSAPNMLQWPAALMQQQRGLPNLTAMAALLNAAQNVQQGSANAAAANPLAALAAINPAVAAVIANPQMMRQYQQVQKNLFLEYAKQARK</sequence>
<evidence type="ECO:0000313" key="9">
    <source>
        <dbReference type="Proteomes" id="UP000274131"/>
    </source>
</evidence>
<dbReference type="Gene3D" id="6.10.250.1650">
    <property type="match status" value="1"/>
</dbReference>
<keyword evidence="9" id="KW-1185">Reference proteome</keyword>
<reference evidence="10" key="1">
    <citation type="submission" date="2017-02" db="UniProtKB">
        <authorList>
            <consortium name="WormBaseParasite"/>
        </authorList>
    </citation>
    <scope>IDENTIFICATION</scope>
</reference>
<feature type="compositionally biased region" description="Basic and acidic residues" evidence="6">
    <location>
        <begin position="530"/>
        <end position="542"/>
    </location>
</feature>
<dbReference type="InterPro" id="IPR040386">
    <property type="entry name" value="P66"/>
</dbReference>
<evidence type="ECO:0000256" key="4">
    <source>
        <dbReference type="ARBA" id="ARBA00023163"/>
    </source>
</evidence>
<dbReference type="PANTHER" id="PTHR13455">
    <property type="entry name" value="TRANSCRIPTIONAL REPRESSOR P66-RELATED"/>
    <property type="match status" value="1"/>
</dbReference>
<accession>A0A0N4VHX1</accession>
<feature type="compositionally biased region" description="Low complexity" evidence="6">
    <location>
        <begin position="577"/>
        <end position="588"/>
    </location>
</feature>
<dbReference type="InterPro" id="IPR032346">
    <property type="entry name" value="P66_CC"/>
</dbReference>
<dbReference type="AlphaFoldDB" id="A0A0N4VHX1"/>
<dbReference type="OrthoDB" id="8186989at2759"/>
<keyword evidence="2" id="KW-0805">Transcription regulation</keyword>
<evidence type="ECO:0000256" key="6">
    <source>
        <dbReference type="SAM" id="MobiDB-lite"/>
    </source>
</evidence>
<name>A0A0N4VHX1_ENTVE</name>
<dbReference type="PANTHER" id="PTHR13455:SF7">
    <property type="entry name" value="SIMJANG, ISOFORM E"/>
    <property type="match status" value="1"/>
</dbReference>
<dbReference type="Gene3D" id="4.10.640.40">
    <property type="entry name" value="Cytoplasmic polyadenylation element-binding protein, ZZ domain"/>
    <property type="match status" value="1"/>
</dbReference>
<feature type="region of interest" description="Disordered" evidence="6">
    <location>
        <begin position="378"/>
        <end position="402"/>
    </location>
</feature>
<feature type="region of interest" description="Disordered" evidence="6">
    <location>
        <begin position="530"/>
        <end position="625"/>
    </location>
</feature>
<feature type="compositionally biased region" description="Polar residues" evidence="6">
    <location>
        <begin position="305"/>
        <end position="317"/>
    </location>
</feature>
<feature type="region of interest" description="Disordered" evidence="6">
    <location>
        <begin position="92"/>
        <end position="117"/>
    </location>
</feature>
<protein>
    <submittedName>
        <fullName evidence="10">P66_CC domain-containing protein</fullName>
    </submittedName>
</protein>
<gene>
    <name evidence="8" type="ORF">EVEC_LOCUS9767</name>
</gene>
<evidence type="ECO:0000256" key="1">
    <source>
        <dbReference type="ARBA" id="ARBA00004123"/>
    </source>
</evidence>
<dbReference type="EMBL" id="UXUI01010285">
    <property type="protein sequence ID" value="VDD95016.1"/>
    <property type="molecule type" value="Genomic_DNA"/>
</dbReference>
<feature type="compositionally biased region" description="Low complexity" evidence="6">
    <location>
        <begin position="616"/>
        <end position="625"/>
    </location>
</feature>
<evidence type="ECO:0000313" key="8">
    <source>
        <dbReference type="EMBL" id="VDD95016.1"/>
    </source>
</evidence>
<dbReference type="WBParaSite" id="EVEC_0001042201-mRNA-1">
    <property type="protein sequence ID" value="EVEC_0001042201-mRNA-1"/>
    <property type="gene ID" value="EVEC_0001042201"/>
</dbReference>
<organism evidence="10">
    <name type="scientific">Enterobius vermicularis</name>
    <name type="common">Human pinworm</name>
    <dbReference type="NCBI Taxonomy" id="51028"/>
    <lineage>
        <taxon>Eukaryota</taxon>
        <taxon>Metazoa</taxon>
        <taxon>Ecdysozoa</taxon>
        <taxon>Nematoda</taxon>
        <taxon>Chromadorea</taxon>
        <taxon>Rhabditida</taxon>
        <taxon>Spirurina</taxon>
        <taxon>Oxyuridomorpha</taxon>
        <taxon>Oxyuroidea</taxon>
        <taxon>Oxyuridae</taxon>
        <taxon>Enterobius</taxon>
    </lineage>
</organism>
<dbReference type="Pfam" id="PF16563">
    <property type="entry name" value="P66_CC"/>
    <property type="match status" value="1"/>
</dbReference>
<dbReference type="GO" id="GO:0016581">
    <property type="term" value="C:NuRD complex"/>
    <property type="evidence" value="ECO:0007669"/>
    <property type="project" value="TreeGrafter"/>
</dbReference>
<keyword evidence="3" id="KW-0175">Coiled coil</keyword>
<comment type="subcellular location">
    <subcellularLocation>
        <location evidence="1">Nucleus</location>
    </subcellularLocation>
</comment>
<proteinExistence type="predicted"/>
<feature type="region of interest" description="Disordered" evidence="6">
    <location>
        <begin position="1"/>
        <end position="20"/>
    </location>
</feature>
<evidence type="ECO:0000313" key="10">
    <source>
        <dbReference type="WBParaSite" id="EVEC_0001042201-mRNA-1"/>
    </source>
</evidence>
<dbReference type="InterPro" id="IPR038446">
    <property type="entry name" value="CEBP_ZZ_sf"/>
</dbReference>
<keyword evidence="5" id="KW-0539">Nucleus</keyword>